<dbReference type="GeneID" id="63804490"/>
<dbReference type="CDD" id="cd20262">
    <property type="entry name" value="Complex1_LYR_LYRM2"/>
    <property type="match status" value="1"/>
</dbReference>
<dbReference type="OrthoDB" id="74240at2759"/>
<evidence type="ECO:0000256" key="2">
    <source>
        <dbReference type="ARBA" id="ARBA00009508"/>
    </source>
</evidence>
<keyword evidence="4" id="KW-0496">Mitochondrion</keyword>
<evidence type="ECO:0000313" key="9">
    <source>
        <dbReference type="Proteomes" id="UP000193922"/>
    </source>
</evidence>
<evidence type="ECO:0000256" key="5">
    <source>
        <dbReference type="ARBA" id="ARBA00026235"/>
    </source>
</evidence>
<dbReference type="RefSeq" id="XP_040742938.1">
    <property type="nucleotide sequence ID" value="XM_040887842.1"/>
</dbReference>
<comment type="function">
    <text evidence="6">Involved in efficient integration of the N-module into mitochondrial respiratory chain complex I.</text>
</comment>
<reference evidence="8 9" key="1">
    <citation type="submission" date="2016-07" db="EMBL/GenBank/DDBJ databases">
        <title>Pervasive Adenine N6-methylation of Active Genes in Fungi.</title>
        <authorList>
            <consortium name="DOE Joint Genome Institute"/>
            <person name="Mondo S.J."/>
            <person name="Dannebaum R.O."/>
            <person name="Kuo R.C."/>
            <person name="Labutti K."/>
            <person name="Haridas S."/>
            <person name="Kuo A."/>
            <person name="Salamov A."/>
            <person name="Ahrendt S.R."/>
            <person name="Lipzen A."/>
            <person name="Sullivan W."/>
            <person name="Andreopoulos W.B."/>
            <person name="Clum A."/>
            <person name="Lindquist E."/>
            <person name="Daum C."/>
            <person name="Ramamoorthy G.K."/>
            <person name="Gryganskyi A."/>
            <person name="Culley D."/>
            <person name="Magnuson J.K."/>
            <person name="James T.Y."/>
            <person name="O'Malley M.A."/>
            <person name="Stajich J.E."/>
            <person name="Spatafora J.W."/>
            <person name="Visel A."/>
            <person name="Grigoriev I.V."/>
        </authorList>
    </citation>
    <scope>NUCLEOTIDE SEQUENCE [LARGE SCALE GENOMIC DNA]</scope>
    <source>
        <strain evidence="8 9">ATCC 12442</strain>
    </source>
</reference>
<comment type="subcellular location">
    <subcellularLocation>
        <location evidence="1">Mitochondrion</location>
    </subcellularLocation>
</comment>
<dbReference type="Proteomes" id="UP000193922">
    <property type="component" value="Unassembled WGS sequence"/>
</dbReference>
<feature type="domain" description="Complex 1 LYR protein" evidence="7">
    <location>
        <begin position="28"/>
        <end position="84"/>
    </location>
</feature>
<comment type="similarity">
    <text evidence="2">Belongs to the complex I LYR family.</text>
</comment>
<evidence type="ECO:0000259" key="7">
    <source>
        <dbReference type="Pfam" id="PF05347"/>
    </source>
</evidence>
<evidence type="ECO:0000256" key="6">
    <source>
        <dbReference type="ARBA" id="ARBA00044735"/>
    </source>
</evidence>
<organism evidence="8 9">
    <name type="scientific">Linderina pennispora</name>
    <dbReference type="NCBI Taxonomy" id="61395"/>
    <lineage>
        <taxon>Eukaryota</taxon>
        <taxon>Fungi</taxon>
        <taxon>Fungi incertae sedis</taxon>
        <taxon>Zoopagomycota</taxon>
        <taxon>Kickxellomycotina</taxon>
        <taxon>Kickxellomycetes</taxon>
        <taxon>Kickxellales</taxon>
        <taxon>Kickxellaceae</taxon>
        <taxon>Linderina</taxon>
    </lineage>
</organism>
<dbReference type="EMBL" id="MCFD01000008">
    <property type="protein sequence ID" value="ORX69206.1"/>
    <property type="molecule type" value="Genomic_DNA"/>
</dbReference>
<keyword evidence="3" id="KW-0809">Transit peptide</keyword>
<name>A0A1Y1W7K8_9FUNG</name>
<dbReference type="PANTHER" id="PTHR13675">
    <property type="entry name" value="LYR MOTIF-CONTAINING PROTEIN 2"/>
    <property type="match status" value="1"/>
</dbReference>
<dbReference type="InterPro" id="IPR008011">
    <property type="entry name" value="Complex1_LYR_dom"/>
</dbReference>
<gene>
    <name evidence="8" type="ORF">DL89DRAFT_268218</name>
</gene>
<dbReference type="InterPro" id="IPR045293">
    <property type="entry name" value="Complex1_LYR_LYRM2"/>
</dbReference>
<dbReference type="STRING" id="61395.A0A1Y1W7K8"/>
<evidence type="ECO:0000256" key="3">
    <source>
        <dbReference type="ARBA" id="ARBA00022946"/>
    </source>
</evidence>
<evidence type="ECO:0000256" key="4">
    <source>
        <dbReference type="ARBA" id="ARBA00023128"/>
    </source>
</evidence>
<protein>
    <recommendedName>
        <fullName evidence="5">LYR motif-containing protein 2</fullName>
    </recommendedName>
</protein>
<dbReference type="AlphaFoldDB" id="A0A1Y1W7K8"/>
<dbReference type="Pfam" id="PF05347">
    <property type="entry name" value="Complex1_LYR"/>
    <property type="match status" value="1"/>
</dbReference>
<sequence>MHCTLRLATIAATKPPPLSFQQFIQRGKVIAMYRKYMRLTKRIPDKNDKREMRQWIRGDFDRYRSETDAQKIEVLLAQATRQYKEMESGMFSML</sequence>
<evidence type="ECO:0000256" key="1">
    <source>
        <dbReference type="ARBA" id="ARBA00004173"/>
    </source>
</evidence>
<dbReference type="PANTHER" id="PTHR13675:SF0">
    <property type="entry name" value="LYR MOTIF-CONTAINING PROTEIN 2"/>
    <property type="match status" value="1"/>
</dbReference>
<proteinExistence type="inferred from homology"/>
<comment type="caution">
    <text evidence="8">The sequence shown here is derived from an EMBL/GenBank/DDBJ whole genome shotgun (WGS) entry which is preliminary data.</text>
</comment>
<evidence type="ECO:0000313" key="8">
    <source>
        <dbReference type="EMBL" id="ORX69206.1"/>
    </source>
</evidence>
<keyword evidence="9" id="KW-1185">Reference proteome</keyword>
<dbReference type="GO" id="GO:0005739">
    <property type="term" value="C:mitochondrion"/>
    <property type="evidence" value="ECO:0007669"/>
    <property type="project" value="UniProtKB-SubCell"/>
</dbReference>
<accession>A0A1Y1W7K8</accession>